<sequence length="89" mass="10115">MANVSIRMDDALKKQAEELFNDLGMNLTTAFTIFVKQAIREQGIPFEITKETPNNETLSALREVEEMKKNPSLGKSYTDVDKMMEDLLS</sequence>
<dbReference type="PANTHER" id="PTHR38781:SF1">
    <property type="entry name" value="ANTITOXIN DINJ-RELATED"/>
    <property type="match status" value="1"/>
</dbReference>
<evidence type="ECO:0000313" key="4">
    <source>
        <dbReference type="Proteomes" id="UP000261324"/>
    </source>
</evidence>
<evidence type="ECO:0000313" key="3">
    <source>
        <dbReference type="EMBL" id="RGK86029.1"/>
    </source>
</evidence>
<dbReference type="PIRSF" id="PIRSF003108">
    <property type="entry name" value="DinJ"/>
    <property type="match status" value="1"/>
</dbReference>
<dbReference type="InterPro" id="IPR026262">
    <property type="entry name" value="DinJ"/>
</dbReference>
<dbReference type="RefSeq" id="WP_117658812.1">
    <property type="nucleotide sequence ID" value="NZ_QSRA01000002.1"/>
</dbReference>
<dbReference type="GO" id="GO:0006355">
    <property type="term" value="P:regulation of DNA-templated transcription"/>
    <property type="evidence" value="ECO:0007669"/>
    <property type="project" value="InterPro"/>
</dbReference>
<comment type="caution">
    <text evidence="3">The sequence shown here is derived from an EMBL/GenBank/DDBJ whole genome shotgun (WGS) entry which is preliminary data.</text>
</comment>
<dbReference type="GO" id="GO:0000987">
    <property type="term" value="F:cis-regulatory region sequence-specific DNA binding"/>
    <property type="evidence" value="ECO:0007669"/>
    <property type="project" value="InterPro"/>
</dbReference>
<accession>A0A3E4Q140</accession>
<evidence type="ECO:0000256" key="2">
    <source>
        <dbReference type="ARBA" id="ARBA00022649"/>
    </source>
</evidence>
<dbReference type="PANTHER" id="PTHR38781">
    <property type="entry name" value="ANTITOXIN DINJ-RELATED"/>
    <property type="match status" value="1"/>
</dbReference>
<evidence type="ECO:0000256" key="1">
    <source>
        <dbReference type="ARBA" id="ARBA00010562"/>
    </source>
</evidence>
<dbReference type="InterPro" id="IPR013321">
    <property type="entry name" value="Arc_rbn_hlx_hlx"/>
</dbReference>
<dbReference type="NCBIfam" id="TIGR02384">
    <property type="entry name" value="RelB_DinJ"/>
    <property type="match status" value="1"/>
</dbReference>
<dbReference type="GO" id="GO:0006351">
    <property type="term" value="P:DNA-templated transcription"/>
    <property type="evidence" value="ECO:0007669"/>
    <property type="project" value="TreeGrafter"/>
</dbReference>
<dbReference type="Proteomes" id="UP000261324">
    <property type="component" value="Unassembled WGS sequence"/>
</dbReference>
<dbReference type="GO" id="GO:0044010">
    <property type="term" value="P:single-species biofilm formation"/>
    <property type="evidence" value="ECO:0007669"/>
    <property type="project" value="InterPro"/>
</dbReference>
<dbReference type="InterPro" id="IPR007337">
    <property type="entry name" value="RelB/DinJ"/>
</dbReference>
<keyword evidence="2" id="KW-1277">Toxin-antitoxin system</keyword>
<dbReference type="EMBL" id="QSRA01000002">
    <property type="protein sequence ID" value="RGK86029.1"/>
    <property type="molecule type" value="Genomic_DNA"/>
</dbReference>
<dbReference type="AlphaFoldDB" id="A0A3E4Q140"/>
<protein>
    <submittedName>
        <fullName evidence="3">Type II toxin-antitoxin system RelB/DinJ family antitoxin</fullName>
    </submittedName>
</protein>
<name>A0A3E4Q140_9FIRM</name>
<comment type="similarity">
    <text evidence="1">Belongs to the RelB/DinJ antitoxin family.</text>
</comment>
<reference evidence="3 4" key="1">
    <citation type="submission" date="2018-08" db="EMBL/GenBank/DDBJ databases">
        <title>A genome reference for cultivated species of the human gut microbiota.</title>
        <authorList>
            <person name="Zou Y."/>
            <person name="Xue W."/>
            <person name="Luo G."/>
        </authorList>
    </citation>
    <scope>NUCLEOTIDE SEQUENCE [LARGE SCALE GENOMIC DNA]</scope>
    <source>
        <strain evidence="3 4">TF09-3</strain>
    </source>
</reference>
<dbReference type="GO" id="GO:0015643">
    <property type="term" value="F:toxic substance binding"/>
    <property type="evidence" value="ECO:0007669"/>
    <property type="project" value="InterPro"/>
</dbReference>
<dbReference type="Gene3D" id="1.10.1220.10">
    <property type="entry name" value="Met repressor-like"/>
    <property type="match status" value="1"/>
</dbReference>
<gene>
    <name evidence="3" type="ORF">DXC93_01785</name>
</gene>
<proteinExistence type="inferred from homology"/>
<organism evidence="3 4">
    <name type="scientific">Dorea formicigenerans</name>
    <dbReference type="NCBI Taxonomy" id="39486"/>
    <lineage>
        <taxon>Bacteria</taxon>
        <taxon>Bacillati</taxon>
        <taxon>Bacillota</taxon>
        <taxon>Clostridia</taxon>
        <taxon>Lachnospirales</taxon>
        <taxon>Lachnospiraceae</taxon>
        <taxon>Dorea</taxon>
    </lineage>
</organism>
<dbReference type="Pfam" id="PF04221">
    <property type="entry name" value="RelB"/>
    <property type="match status" value="1"/>
</dbReference>